<evidence type="ECO:0000313" key="6">
    <source>
        <dbReference type="Proteomes" id="UP000554482"/>
    </source>
</evidence>
<evidence type="ECO:0000256" key="2">
    <source>
        <dbReference type="PROSITE-ProRule" id="PRU00176"/>
    </source>
</evidence>
<comment type="caution">
    <text evidence="5">The sequence shown here is derived from an EMBL/GenBank/DDBJ whole genome shotgun (WGS) entry which is preliminary data.</text>
</comment>
<evidence type="ECO:0000256" key="1">
    <source>
        <dbReference type="ARBA" id="ARBA00006265"/>
    </source>
</evidence>
<reference evidence="5 6" key="1">
    <citation type="submission" date="2020-06" db="EMBL/GenBank/DDBJ databases">
        <title>Transcriptomic and genomic resources for Thalictrum thalictroides and T. hernandezii: Facilitating candidate gene discovery in an emerging model plant lineage.</title>
        <authorList>
            <person name="Arias T."/>
            <person name="Riano-Pachon D.M."/>
            <person name="Di Stilio V.S."/>
        </authorList>
    </citation>
    <scope>NUCLEOTIDE SEQUENCE [LARGE SCALE GENOMIC DNA]</scope>
    <source>
        <strain evidence="6">cv. WT478/WT964</strain>
        <tissue evidence="5">Leaves</tissue>
    </source>
</reference>
<evidence type="ECO:0000313" key="5">
    <source>
        <dbReference type="EMBL" id="KAF5186156.1"/>
    </source>
</evidence>
<protein>
    <submittedName>
        <fullName evidence="5">Cleavage and polyadenylation specificity factor subunit</fullName>
    </submittedName>
</protein>
<dbReference type="SMART" id="SM00360">
    <property type="entry name" value="RRM"/>
    <property type="match status" value="1"/>
</dbReference>
<dbReference type="Gene3D" id="3.30.70.330">
    <property type="match status" value="1"/>
</dbReference>
<organism evidence="5 6">
    <name type="scientific">Thalictrum thalictroides</name>
    <name type="common">Rue-anemone</name>
    <name type="synonym">Anemone thalictroides</name>
    <dbReference type="NCBI Taxonomy" id="46969"/>
    <lineage>
        <taxon>Eukaryota</taxon>
        <taxon>Viridiplantae</taxon>
        <taxon>Streptophyta</taxon>
        <taxon>Embryophyta</taxon>
        <taxon>Tracheophyta</taxon>
        <taxon>Spermatophyta</taxon>
        <taxon>Magnoliopsida</taxon>
        <taxon>Ranunculales</taxon>
        <taxon>Ranunculaceae</taxon>
        <taxon>Thalictroideae</taxon>
        <taxon>Thalictrum</taxon>
    </lineage>
</organism>
<comment type="similarity">
    <text evidence="1">Belongs to the RRM CPSF6/7 family.</text>
</comment>
<feature type="domain" description="RRM" evidence="4">
    <location>
        <begin position="72"/>
        <end position="150"/>
    </location>
</feature>
<feature type="compositionally biased region" description="Gly residues" evidence="3">
    <location>
        <begin position="180"/>
        <end position="189"/>
    </location>
</feature>
<name>A0A7J6VM18_THATH</name>
<dbReference type="InterPro" id="IPR000504">
    <property type="entry name" value="RRM_dom"/>
</dbReference>
<dbReference type="InterPro" id="IPR035979">
    <property type="entry name" value="RBD_domain_sf"/>
</dbReference>
<dbReference type="AlphaFoldDB" id="A0A7J6VM18"/>
<evidence type="ECO:0000256" key="3">
    <source>
        <dbReference type="SAM" id="MobiDB-lite"/>
    </source>
</evidence>
<feature type="region of interest" description="Disordered" evidence="3">
    <location>
        <begin position="161"/>
        <end position="226"/>
    </location>
</feature>
<dbReference type="GO" id="GO:0003723">
    <property type="term" value="F:RNA binding"/>
    <property type="evidence" value="ECO:0007669"/>
    <property type="project" value="UniProtKB-UniRule"/>
</dbReference>
<dbReference type="Pfam" id="PF00076">
    <property type="entry name" value="RRM_1"/>
    <property type="match status" value="1"/>
</dbReference>
<accession>A0A7J6VM18</accession>
<evidence type="ECO:0000259" key="4">
    <source>
        <dbReference type="PROSITE" id="PS50102"/>
    </source>
</evidence>
<proteinExistence type="inferred from homology"/>
<dbReference type="EMBL" id="JABWDY010029768">
    <property type="protein sequence ID" value="KAF5186156.1"/>
    <property type="molecule type" value="Genomic_DNA"/>
</dbReference>
<dbReference type="SUPFAM" id="SSF54928">
    <property type="entry name" value="RNA-binding domain, RBD"/>
    <property type="match status" value="1"/>
</dbReference>
<dbReference type="Proteomes" id="UP000554482">
    <property type="component" value="Unassembled WGS sequence"/>
</dbReference>
<feature type="region of interest" description="Disordered" evidence="3">
    <location>
        <begin position="349"/>
        <end position="555"/>
    </location>
</feature>
<sequence>MGEGEARGVNQSMQSQGVMQQTHGVGNVGNNEGFVRQAGGVNGGIGRGGTGGGGYGIGNSGSLGANGGNGGTILFVGELHWWTTDADLESELCKYGNVKEVKFFDEKASGKSKGYCQVEFYEPSAATACKEGMNGHIFNGRPCVVEYGSPYSVRRMGEAQVNKTQGVVQSNTPPGRRGVGDGGGRGGGNNMPMGGNYQGGDGNRSYGRGNWGRGNAQGMGGRGPSGPMRNRMGGMGGGRGIMGNGGGNGFGQGLAQNPQMMHPQAMMGQGFDPAYGPNMGRMGGYGGFPAAPNPSFPGMLPSFPPVGGMGLPGVAPHVNPAFFGRGMPANGMGMMPTAGMDGHGMGMWSDPASGWGGEDPGGRVAESSYGEDAASDHLYGDASHDRGHPNELKEKDRASERDFSGPPNRKYRDDRDPGSDRDVPREKDEQDYGWSERRPHDDRGVSRDRERVRDREHERERDRDRDRHREDKDRDRDRYREDRDRHSDQPRHKERGPEYNDMDRHRYKDHGSEYDDEWDRGRSRAYSKSRVSHEEDHRGRSRDVDYSKRRRLPSE</sequence>
<keyword evidence="2" id="KW-0694">RNA-binding</keyword>
<feature type="compositionally biased region" description="Basic and acidic residues" evidence="3">
    <location>
        <begin position="531"/>
        <end position="555"/>
    </location>
</feature>
<dbReference type="InterPro" id="IPR034772">
    <property type="entry name" value="CPSF6/7"/>
</dbReference>
<dbReference type="OrthoDB" id="439808at2759"/>
<feature type="compositionally biased region" description="Polar residues" evidence="3">
    <location>
        <begin position="161"/>
        <end position="172"/>
    </location>
</feature>
<gene>
    <name evidence="5" type="ORF">FRX31_024253</name>
</gene>
<dbReference type="GO" id="GO:0005634">
    <property type="term" value="C:nucleus"/>
    <property type="evidence" value="ECO:0007669"/>
    <property type="project" value="UniProtKB-SubCell"/>
</dbReference>
<keyword evidence="6" id="KW-1185">Reference proteome</keyword>
<feature type="compositionally biased region" description="Gly residues" evidence="3">
    <location>
        <begin position="209"/>
        <end position="224"/>
    </location>
</feature>
<dbReference type="PANTHER" id="PTHR23204">
    <property type="entry name" value="CLEAVAGE AND POLYADENYLATION SPECIFIC FACTOR"/>
    <property type="match status" value="1"/>
</dbReference>
<dbReference type="InterPro" id="IPR012677">
    <property type="entry name" value="Nucleotide-bd_a/b_plait_sf"/>
</dbReference>
<dbReference type="PROSITE" id="PS50102">
    <property type="entry name" value="RRM"/>
    <property type="match status" value="1"/>
</dbReference>
<dbReference type="GO" id="GO:0006397">
    <property type="term" value="P:mRNA processing"/>
    <property type="evidence" value="ECO:0007669"/>
    <property type="project" value="UniProtKB-KW"/>
</dbReference>
<feature type="compositionally biased region" description="Basic and acidic residues" evidence="3">
    <location>
        <begin position="410"/>
        <end position="513"/>
    </location>
</feature>
<feature type="compositionally biased region" description="Basic and acidic residues" evidence="3">
    <location>
        <begin position="374"/>
        <end position="403"/>
    </location>
</feature>
<dbReference type="CDD" id="cd12372">
    <property type="entry name" value="RRM_CFIm68_CFIm59"/>
    <property type="match status" value="1"/>
</dbReference>